<dbReference type="Proteomes" id="UP000623010">
    <property type="component" value="Unassembled WGS sequence"/>
</dbReference>
<comment type="caution">
    <text evidence="2">The sequence shown here is derived from an EMBL/GenBank/DDBJ whole genome shotgun (WGS) entry which is preliminary data.</text>
</comment>
<sequence>MADELAEESQRVINALEEIERIADPVTRAAVISDVLKYVEKKEPTWRDLRRDAVLDLLAAKVSYRKIGAMIHTSHSTVQSIERGHAGAWRTKPRTKPKAAGGEQGDQGA</sequence>
<reference evidence="2" key="1">
    <citation type="journal article" date="2014" name="Int. J. Syst. Evol. Microbiol.">
        <title>Complete genome sequence of Corynebacterium casei LMG S-19264T (=DSM 44701T), isolated from a smear-ripened cheese.</title>
        <authorList>
            <consortium name="US DOE Joint Genome Institute (JGI-PGF)"/>
            <person name="Walter F."/>
            <person name="Albersmeier A."/>
            <person name="Kalinowski J."/>
            <person name="Ruckert C."/>
        </authorList>
    </citation>
    <scope>NUCLEOTIDE SEQUENCE</scope>
    <source>
        <strain evidence="2">JCM 5016</strain>
    </source>
</reference>
<feature type="region of interest" description="Disordered" evidence="1">
    <location>
        <begin position="76"/>
        <end position="109"/>
    </location>
</feature>
<evidence type="ECO:0000256" key="1">
    <source>
        <dbReference type="SAM" id="MobiDB-lite"/>
    </source>
</evidence>
<reference evidence="2" key="2">
    <citation type="submission" date="2020-09" db="EMBL/GenBank/DDBJ databases">
        <authorList>
            <person name="Sun Q."/>
            <person name="Ohkuma M."/>
        </authorList>
    </citation>
    <scope>NUCLEOTIDE SEQUENCE</scope>
    <source>
        <strain evidence="2">JCM 5016</strain>
    </source>
</reference>
<organism evidence="2 3">
    <name type="scientific">Streptomyces echinoruber</name>
    <dbReference type="NCBI Taxonomy" id="68898"/>
    <lineage>
        <taxon>Bacteria</taxon>
        <taxon>Bacillati</taxon>
        <taxon>Actinomycetota</taxon>
        <taxon>Actinomycetes</taxon>
        <taxon>Kitasatosporales</taxon>
        <taxon>Streptomycetaceae</taxon>
        <taxon>Streptomyces</taxon>
    </lineage>
</organism>
<evidence type="ECO:0000313" key="2">
    <source>
        <dbReference type="EMBL" id="GGZ72999.1"/>
    </source>
</evidence>
<proteinExistence type="predicted"/>
<dbReference type="EMBL" id="BMWH01000002">
    <property type="protein sequence ID" value="GGZ72999.1"/>
    <property type="molecule type" value="Genomic_DNA"/>
</dbReference>
<dbReference type="RefSeq" id="WP_190055869.1">
    <property type="nucleotide sequence ID" value="NZ_BMWH01000002.1"/>
</dbReference>
<gene>
    <name evidence="2" type="ORF">GCM10010389_08010</name>
</gene>
<accession>A0A918QYH8</accession>
<dbReference type="AlphaFoldDB" id="A0A918QYH8"/>
<protein>
    <submittedName>
        <fullName evidence="2">Uncharacterized protein</fullName>
    </submittedName>
</protein>
<name>A0A918QYH8_9ACTN</name>
<keyword evidence="3" id="KW-1185">Reference proteome</keyword>
<evidence type="ECO:0000313" key="3">
    <source>
        <dbReference type="Proteomes" id="UP000623010"/>
    </source>
</evidence>